<dbReference type="CDD" id="cd04186">
    <property type="entry name" value="GT_2_like_c"/>
    <property type="match status" value="1"/>
</dbReference>
<sequence>MPKVQVQIVTWNSLRYMIDCLESLMRQTFRDFSVLIIDNGSEDGTVEFIRGHYPTVSILQNFKNFGYAKANNQGFALAKSEYVLVMNPDVILADNFLEELASFADQQPASGSFGGKVMKLFSEAVDKDDEIGLREAIRSDIFDSTGLQIFKSRRVINRGEGEKDKGQYDRTEEVFGLSGACVLYRTLALRETVVRNEFFDQNFFAYKEDIDLAWRLRLYGWSSWYCPAAVCHHHRRFSSYQGRGIKKIRRSRQDVSRLLRTASFKNHHLMLVKNDQLINIILTLPWYLAQELALVGYILIFELFQWRSVIDFFKQLPSAILKRKTIMSYKKVAPREIRRWFR</sequence>
<dbReference type="SUPFAM" id="SSF53448">
    <property type="entry name" value="Nucleotide-diphospho-sugar transferases"/>
    <property type="match status" value="1"/>
</dbReference>
<evidence type="ECO:0000256" key="3">
    <source>
        <dbReference type="ARBA" id="ARBA00022679"/>
    </source>
</evidence>
<dbReference type="EMBL" id="MHIC01000009">
    <property type="protein sequence ID" value="OGY45809.1"/>
    <property type="molecule type" value="Genomic_DNA"/>
</dbReference>
<protein>
    <recommendedName>
        <fullName evidence="4">Glycosyltransferase 2-like domain-containing protein</fullName>
    </recommendedName>
</protein>
<dbReference type="PANTHER" id="PTHR43179:SF12">
    <property type="entry name" value="GALACTOFURANOSYLTRANSFERASE GLFT2"/>
    <property type="match status" value="1"/>
</dbReference>
<reference evidence="5 6" key="1">
    <citation type="journal article" date="2016" name="Nat. Commun.">
        <title>Thousands of microbial genomes shed light on interconnected biogeochemical processes in an aquifer system.</title>
        <authorList>
            <person name="Anantharaman K."/>
            <person name="Brown C.T."/>
            <person name="Hug L.A."/>
            <person name="Sharon I."/>
            <person name="Castelle C.J."/>
            <person name="Probst A.J."/>
            <person name="Thomas B.C."/>
            <person name="Singh A."/>
            <person name="Wilkins M.J."/>
            <person name="Karaoz U."/>
            <person name="Brodie E.L."/>
            <person name="Williams K.H."/>
            <person name="Hubbard S.S."/>
            <person name="Banfield J.F."/>
        </authorList>
    </citation>
    <scope>NUCLEOTIDE SEQUENCE [LARGE SCALE GENOMIC DNA]</scope>
</reference>
<name>A0A1G1Y0E6_9BACT</name>
<dbReference type="STRING" id="1797533.A2731_03955"/>
<dbReference type="AlphaFoldDB" id="A0A1G1Y0E6"/>
<dbReference type="GO" id="GO:0016757">
    <property type="term" value="F:glycosyltransferase activity"/>
    <property type="evidence" value="ECO:0007669"/>
    <property type="project" value="UniProtKB-KW"/>
</dbReference>
<dbReference type="PANTHER" id="PTHR43179">
    <property type="entry name" value="RHAMNOSYLTRANSFERASE WBBL"/>
    <property type="match status" value="1"/>
</dbReference>
<comment type="caution">
    <text evidence="5">The sequence shown here is derived from an EMBL/GenBank/DDBJ whole genome shotgun (WGS) entry which is preliminary data.</text>
</comment>
<keyword evidence="2" id="KW-0328">Glycosyltransferase</keyword>
<evidence type="ECO:0000256" key="2">
    <source>
        <dbReference type="ARBA" id="ARBA00022676"/>
    </source>
</evidence>
<gene>
    <name evidence="5" type="ORF">A2731_03955</name>
</gene>
<comment type="similarity">
    <text evidence="1">Belongs to the glycosyltransferase 2 family.</text>
</comment>
<evidence type="ECO:0000313" key="5">
    <source>
        <dbReference type="EMBL" id="OGY45809.1"/>
    </source>
</evidence>
<evidence type="ECO:0000313" key="6">
    <source>
        <dbReference type="Proteomes" id="UP000176241"/>
    </source>
</evidence>
<dbReference type="InterPro" id="IPR001173">
    <property type="entry name" value="Glyco_trans_2-like"/>
</dbReference>
<evidence type="ECO:0000256" key="1">
    <source>
        <dbReference type="ARBA" id="ARBA00006739"/>
    </source>
</evidence>
<dbReference type="Pfam" id="PF00535">
    <property type="entry name" value="Glycos_transf_2"/>
    <property type="match status" value="1"/>
</dbReference>
<accession>A0A1G1Y0E6</accession>
<proteinExistence type="inferred from homology"/>
<feature type="domain" description="Glycosyltransferase 2-like" evidence="4">
    <location>
        <begin position="8"/>
        <end position="116"/>
    </location>
</feature>
<evidence type="ECO:0000259" key="4">
    <source>
        <dbReference type="Pfam" id="PF00535"/>
    </source>
</evidence>
<organism evidence="5 6">
    <name type="scientific">Candidatus Buchananbacteria bacterium RIFCSPHIGHO2_01_FULL_39_8</name>
    <dbReference type="NCBI Taxonomy" id="1797533"/>
    <lineage>
        <taxon>Bacteria</taxon>
        <taxon>Candidatus Buchananiibacteriota</taxon>
    </lineage>
</organism>
<keyword evidence="3" id="KW-0808">Transferase</keyword>
<dbReference type="Gene3D" id="3.90.550.10">
    <property type="entry name" value="Spore Coat Polysaccharide Biosynthesis Protein SpsA, Chain A"/>
    <property type="match status" value="1"/>
</dbReference>
<dbReference type="InterPro" id="IPR029044">
    <property type="entry name" value="Nucleotide-diphossugar_trans"/>
</dbReference>
<dbReference type="Proteomes" id="UP000176241">
    <property type="component" value="Unassembled WGS sequence"/>
</dbReference>